<name>A0ABW9RWY3_9BACT</name>
<evidence type="ECO:0000313" key="6">
    <source>
        <dbReference type="EMBL" id="MTI28764.1"/>
    </source>
</evidence>
<sequence length="310" mass="34691">MIEVRNITKSYHSTPVVSNLSFSVAPGEVLVLLGPSGSGKTTTLKIINRLIEKDSGKIFIESEDTDKLTPYELRRKIGYVIQSIGLFPHYTIEQNISIVPELLGWNKTRIQNRVDSLLEMMNLPSSVKSRKPHELSGGQQQRVGIARALAGGPSLILMDEPFGALDPITRQELQKEFKQLEGAINKAIILVTHDIIEAMVLGDKICLLDEGKIQQIGTPKELLFQPANKFVKEFFSQHKLQLELNAVTLQDLSGFISLEGFDLPADLQPEASLAECLMYTDKKASLQYNSLLKIYFNHREVLISKFKESV</sequence>
<gene>
    <name evidence="6" type="ORF">E1163_27645</name>
</gene>
<keyword evidence="7" id="KW-1185">Reference proteome</keyword>
<dbReference type="Pfam" id="PF00005">
    <property type="entry name" value="ABC_tran"/>
    <property type="match status" value="1"/>
</dbReference>
<organism evidence="6 7">
    <name type="scientific">Fulvivirga kasyanovii</name>
    <dbReference type="NCBI Taxonomy" id="396812"/>
    <lineage>
        <taxon>Bacteria</taxon>
        <taxon>Pseudomonadati</taxon>
        <taxon>Bacteroidota</taxon>
        <taxon>Cytophagia</taxon>
        <taxon>Cytophagales</taxon>
        <taxon>Fulvivirgaceae</taxon>
        <taxon>Fulvivirga</taxon>
    </lineage>
</organism>
<dbReference type="PROSITE" id="PS00211">
    <property type="entry name" value="ABC_TRANSPORTER_1"/>
    <property type="match status" value="1"/>
</dbReference>
<evidence type="ECO:0000256" key="4">
    <source>
        <dbReference type="ARBA" id="ARBA00022840"/>
    </source>
</evidence>
<evidence type="ECO:0000256" key="2">
    <source>
        <dbReference type="ARBA" id="ARBA00022448"/>
    </source>
</evidence>
<dbReference type="PROSITE" id="PS50893">
    <property type="entry name" value="ABC_TRANSPORTER_2"/>
    <property type="match status" value="1"/>
</dbReference>
<dbReference type="InterPro" id="IPR003439">
    <property type="entry name" value="ABC_transporter-like_ATP-bd"/>
</dbReference>
<dbReference type="InterPro" id="IPR017871">
    <property type="entry name" value="ABC_transporter-like_CS"/>
</dbReference>
<evidence type="ECO:0000256" key="1">
    <source>
        <dbReference type="ARBA" id="ARBA00005417"/>
    </source>
</evidence>
<keyword evidence="4 6" id="KW-0067">ATP-binding</keyword>
<proteinExistence type="inferred from homology"/>
<dbReference type="RefSeq" id="WP_155176608.1">
    <property type="nucleotide sequence ID" value="NZ_BAAAFL010000012.1"/>
</dbReference>
<dbReference type="PANTHER" id="PTHR43117:SF4">
    <property type="entry name" value="OSMOPROTECTANT IMPORT ATP-BINDING PROTEIN OSMV"/>
    <property type="match status" value="1"/>
</dbReference>
<keyword evidence="2" id="KW-0813">Transport</keyword>
<keyword evidence="3" id="KW-0547">Nucleotide-binding</keyword>
<dbReference type="GO" id="GO:0005524">
    <property type="term" value="F:ATP binding"/>
    <property type="evidence" value="ECO:0007669"/>
    <property type="project" value="UniProtKB-KW"/>
</dbReference>
<evidence type="ECO:0000313" key="7">
    <source>
        <dbReference type="Proteomes" id="UP000798808"/>
    </source>
</evidence>
<dbReference type="InterPro" id="IPR027417">
    <property type="entry name" value="P-loop_NTPase"/>
</dbReference>
<dbReference type="PANTHER" id="PTHR43117">
    <property type="entry name" value="OSMOPROTECTANT IMPORT ATP-BINDING PROTEIN OSMV"/>
    <property type="match status" value="1"/>
</dbReference>
<dbReference type="Gene3D" id="3.40.50.300">
    <property type="entry name" value="P-loop containing nucleotide triphosphate hydrolases"/>
    <property type="match status" value="1"/>
</dbReference>
<protein>
    <submittedName>
        <fullName evidence="6">ABC transporter ATP-binding protein</fullName>
    </submittedName>
</protein>
<comment type="caution">
    <text evidence="6">The sequence shown here is derived from an EMBL/GenBank/DDBJ whole genome shotgun (WGS) entry which is preliminary data.</text>
</comment>
<feature type="domain" description="ABC transporter" evidence="5">
    <location>
        <begin position="2"/>
        <end position="235"/>
    </location>
</feature>
<accession>A0ABW9RWY3</accession>
<evidence type="ECO:0000256" key="3">
    <source>
        <dbReference type="ARBA" id="ARBA00022741"/>
    </source>
</evidence>
<evidence type="ECO:0000259" key="5">
    <source>
        <dbReference type="PROSITE" id="PS50893"/>
    </source>
</evidence>
<dbReference type="Proteomes" id="UP000798808">
    <property type="component" value="Unassembled WGS sequence"/>
</dbReference>
<dbReference type="SUPFAM" id="SSF52540">
    <property type="entry name" value="P-loop containing nucleoside triphosphate hydrolases"/>
    <property type="match status" value="1"/>
</dbReference>
<reference evidence="6 7" key="1">
    <citation type="submission" date="2019-02" db="EMBL/GenBank/DDBJ databases">
        <authorList>
            <person name="Goldberg S.R."/>
            <person name="Haltli B.A."/>
            <person name="Correa H."/>
            <person name="Russell K.G."/>
        </authorList>
    </citation>
    <scope>NUCLEOTIDE SEQUENCE [LARGE SCALE GENOMIC DNA]</scope>
    <source>
        <strain evidence="6 7">JCM 16186</strain>
    </source>
</reference>
<comment type="similarity">
    <text evidence="1">Belongs to the ABC transporter superfamily.</text>
</comment>
<dbReference type="SMART" id="SM00382">
    <property type="entry name" value="AAA"/>
    <property type="match status" value="1"/>
</dbReference>
<dbReference type="EMBL" id="SMLW01000672">
    <property type="protein sequence ID" value="MTI28764.1"/>
    <property type="molecule type" value="Genomic_DNA"/>
</dbReference>
<dbReference type="InterPro" id="IPR003593">
    <property type="entry name" value="AAA+_ATPase"/>
</dbReference>